<keyword evidence="5" id="KW-1185">Reference proteome</keyword>
<dbReference type="InterPro" id="IPR054502">
    <property type="entry name" value="bHLH-TF_ACT-like_plant"/>
</dbReference>
<dbReference type="Pfam" id="PF22754">
    <property type="entry name" value="bHLH-TF_ACT-like_plant"/>
    <property type="match status" value="1"/>
</dbReference>
<accession>A0A8S0S7A2</accession>
<feature type="domain" description="Plant bHLH transcription factor ACT-like" evidence="3">
    <location>
        <begin position="62"/>
        <end position="131"/>
    </location>
</feature>
<comment type="caution">
    <text evidence="4">The sequence shown here is derived from an EMBL/GenBank/DDBJ whole genome shotgun (WGS) entry which is preliminary data.</text>
</comment>
<name>A0A8S0S7A2_OLEEU</name>
<comment type="subcellular location">
    <subcellularLocation>
        <location evidence="1">Nucleus</location>
    </subcellularLocation>
</comment>
<reference evidence="4 5" key="1">
    <citation type="submission" date="2019-12" db="EMBL/GenBank/DDBJ databases">
        <authorList>
            <person name="Alioto T."/>
            <person name="Alioto T."/>
            <person name="Gomez Garrido J."/>
        </authorList>
    </citation>
    <scope>NUCLEOTIDE SEQUENCE [LARGE SCALE GENOMIC DNA]</scope>
</reference>
<dbReference type="InterPro" id="IPR052610">
    <property type="entry name" value="bHLH_transcription_regulator"/>
</dbReference>
<evidence type="ECO:0000259" key="3">
    <source>
        <dbReference type="Pfam" id="PF22754"/>
    </source>
</evidence>
<keyword evidence="2" id="KW-0539">Nucleus</keyword>
<evidence type="ECO:0000256" key="1">
    <source>
        <dbReference type="ARBA" id="ARBA00004123"/>
    </source>
</evidence>
<protein>
    <submittedName>
        <fullName evidence="4">Transcription factor bHLH18-like</fullName>
    </submittedName>
</protein>
<dbReference type="AlphaFoldDB" id="A0A8S0S7A2"/>
<sequence>MDEASVLENAIRYLTYLQGQVDLLEEQARNPTVRVKKSQLVVDDEGSSWNEQQSPPSIEAQVCDKHVFLRIRCEKRKGVLVKILCEVEKLNLGVVHTCVVPFGSSSYDIIIVAENEEEFSLAVKEIVQNIYAVLQRAV</sequence>
<dbReference type="PANTHER" id="PTHR45959:SF2">
    <property type="entry name" value="BHLH TRANSCRIPTION FACTOR"/>
    <property type="match status" value="1"/>
</dbReference>
<organism evidence="4 5">
    <name type="scientific">Olea europaea subsp. europaea</name>
    <dbReference type="NCBI Taxonomy" id="158383"/>
    <lineage>
        <taxon>Eukaryota</taxon>
        <taxon>Viridiplantae</taxon>
        <taxon>Streptophyta</taxon>
        <taxon>Embryophyta</taxon>
        <taxon>Tracheophyta</taxon>
        <taxon>Spermatophyta</taxon>
        <taxon>Magnoliopsida</taxon>
        <taxon>eudicotyledons</taxon>
        <taxon>Gunneridae</taxon>
        <taxon>Pentapetalae</taxon>
        <taxon>asterids</taxon>
        <taxon>lamiids</taxon>
        <taxon>Lamiales</taxon>
        <taxon>Oleaceae</taxon>
        <taxon>Oleeae</taxon>
        <taxon>Olea</taxon>
    </lineage>
</organism>
<dbReference type="EMBL" id="CACTIH010003920">
    <property type="protein sequence ID" value="CAA2987362.1"/>
    <property type="molecule type" value="Genomic_DNA"/>
</dbReference>
<dbReference type="OrthoDB" id="690068at2759"/>
<evidence type="ECO:0000256" key="2">
    <source>
        <dbReference type="ARBA" id="ARBA00023242"/>
    </source>
</evidence>
<proteinExistence type="predicted"/>
<dbReference type="PANTHER" id="PTHR45959">
    <property type="entry name" value="BHLH TRANSCRIPTION FACTOR"/>
    <property type="match status" value="1"/>
</dbReference>
<gene>
    <name evidence="4" type="ORF">OLEA9_A042176</name>
</gene>
<dbReference type="Proteomes" id="UP000594638">
    <property type="component" value="Unassembled WGS sequence"/>
</dbReference>
<dbReference type="Gramene" id="OE9A042176T1">
    <property type="protein sequence ID" value="OE9A042176C1"/>
    <property type="gene ID" value="OE9A042176"/>
</dbReference>
<evidence type="ECO:0000313" key="5">
    <source>
        <dbReference type="Proteomes" id="UP000594638"/>
    </source>
</evidence>
<evidence type="ECO:0000313" key="4">
    <source>
        <dbReference type="EMBL" id="CAA2987362.1"/>
    </source>
</evidence>